<gene>
    <name evidence="1" type="ORF">DHETER_LOCUS6823</name>
</gene>
<comment type="caution">
    <text evidence="1">The sequence shown here is derived from an EMBL/GenBank/DDBJ whole genome shotgun (WGS) entry which is preliminary data.</text>
</comment>
<feature type="non-terminal residue" evidence="1">
    <location>
        <position position="1"/>
    </location>
</feature>
<dbReference type="Proteomes" id="UP000789702">
    <property type="component" value="Unassembled WGS sequence"/>
</dbReference>
<sequence length="399" mass="45796">ANRLEIQAECTIGNIKDKVVNGETPVHQRLFGNLCGIDINDLTCDDPLSNGVVDLGSNQFQLSENDFDLLVGEKAGIRRLSKGASIKNICANFVRRRDEFQEIYKLVVAEDVNVVHYCWVEQESDRERINSLVEVVARLIEVATYQLPINREVEVTRNERQSVASKNCKAKQKVGARGNRPDFMIQALLGQKWNEIVYAESGKWNCNEDKILEDHNKLMRFCIDGYKEISKKHVKDVLRKNYIAFGINIANIGSSQITPLILTTIKENCHMLQNLGISKAQIANINLIKDFVIALPNLEYINLTSIPCFNLLNTNNLFTEIKKNNHSIHTVEMNESLLKKLYAIDGWKIDVNYSRRWYYSRKIQGGSIRPDRVHGRKLDITEYGPEYMSKIFQYYSFDV</sequence>
<accession>A0ACA9MGT1</accession>
<proteinExistence type="predicted"/>
<reference evidence="1" key="1">
    <citation type="submission" date="2021-06" db="EMBL/GenBank/DDBJ databases">
        <authorList>
            <person name="Kallberg Y."/>
            <person name="Tangrot J."/>
            <person name="Rosling A."/>
        </authorList>
    </citation>
    <scope>NUCLEOTIDE SEQUENCE</scope>
    <source>
        <strain evidence="1">IL203A</strain>
    </source>
</reference>
<protein>
    <submittedName>
        <fullName evidence="1">7274_t:CDS:1</fullName>
    </submittedName>
</protein>
<dbReference type="EMBL" id="CAJVPU010008962">
    <property type="protein sequence ID" value="CAG8589956.1"/>
    <property type="molecule type" value="Genomic_DNA"/>
</dbReference>
<keyword evidence="2" id="KW-1185">Reference proteome</keyword>
<name>A0ACA9MGT1_9GLOM</name>
<evidence type="ECO:0000313" key="2">
    <source>
        <dbReference type="Proteomes" id="UP000789702"/>
    </source>
</evidence>
<evidence type="ECO:0000313" key="1">
    <source>
        <dbReference type="EMBL" id="CAG8589956.1"/>
    </source>
</evidence>
<organism evidence="1 2">
    <name type="scientific">Dentiscutata heterogama</name>
    <dbReference type="NCBI Taxonomy" id="1316150"/>
    <lineage>
        <taxon>Eukaryota</taxon>
        <taxon>Fungi</taxon>
        <taxon>Fungi incertae sedis</taxon>
        <taxon>Mucoromycota</taxon>
        <taxon>Glomeromycotina</taxon>
        <taxon>Glomeromycetes</taxon>
        <taxon>Diversisporales</taxon>
        <taxon>Gigasporaceae</taxon>
        <taxon>Dentiscutata</taxon>
    </lineage>
</organism>